<feature type="transmembrane region" description="Helical" evidence="6">
    <location>
        <begin position="333"/>
        <end position="356"/>
    </location>
</feature>
<reference evidence="8 9" key="1">
    <citation type="submission" date="2016-05" db="EMBL/GenBank/DDBJ databases">
        <title>Microbial solvent formation.</title>
        <authorList>
            <person name="Poehlein A."/>
            <person name="Montoya Solano J.D."/>
            <person name="Flitsch S."/>
            <person name="Krabben P."/>
            <person name="Duerre P."/>
            <person name="Daniel R."/>
        </authorList>
    </citation>
    <scope>NUCLEOTIDE SEQUENCE [LARGE SCALE GENOMIC DNA]</scope>
    <source>
        <strain evidence="8 9">DSM 2619</strain>
    </source>
</reference>
<dbReference type="STRING" id="29367.CLPUN_45480"/>
<evidence type="ECO:0000256" key="1">
    <source>
        <dbReference type="ARBA" id="ARBA00004651"/>
    </source>
</evidence>
<dbReference type="PANTHER" id="PTHR11662:SF399">
    <property type="entry name" value="FI19708P1-RELATED"/>
    <property type="match status" value="1"/>
</dbReference>
<proteinExistence type="predicted"/>
<keyword evidence="4 6" id="KW-1133">Transmembrane helix</keyword>
<feature type="transmembrane region" description="Helical" evidence="6">
    <location>
        <begin position="368"/>
        <end position="392"/>
    </location>
</feature>
<keyword evidence="3 6" id="KW-0812">Transmembrane</keyword>
<evidence type="ECO:0000256" key="2">
    <source>
        <dbReference type="ARBA" id="ARBA00022448"/>
    </source>
</evidence>
<feature type="transmembrane region" description="Helical" evidence="6">
    <location>
        <begin position="21"/>
        <end position="46"/>
    </location>
</feature>
<dbReference type="PANTHER" id="PTHR11662">
    <property type="entry name" value="SOLUTE CARRIER FAMILY 17"/>
    <property type="match status" value="1"/>
</dbReference>
<feature type="transmembrane region" description="Helical" evidence="6">
    <location>
        <begin position="58"/>
        <end position="79"/>
    </location>
</feature>
<feature type="transmembrane region" description="Helical" evidence="6">
    <location>
        <begin position="306"/>
        <end position="327"/>
    </location>
</feature>
<dbReference type="Pfam" id="PF07690">
    <property type="entry name" value="MFS_1"/>
    <property type="match status" value="1"/>
</dbReference>
<organism evidence="8 9">
    <name type="scientific">Clostridium puniceum</name>
    <dbReference type="NCBI Taxonomy" id="29367"/>
    <lineage>
        <taxon>Bacteria</taxon>
        <taxon>Bacillati</taxon>
        <taxon>Bacillota</taxon>
        <taxon>Clostridia</taxon>
        <taxon>Eubacteriales</taxon>
        <taxon>Clostridiaceae</taxon>
        <taxon>Clostridium</taxon>
    </lineage>
</organism>
<feature type="transmembrane region" description="Helical" evidence="6">
    <location>
        <begin position="227"/>
        <end position="246"/>
    </location>
</feature>
<dbReference type="InterPro" id="IPR036259">
    <property type="entry name" value="MFS_trans_sf"/>
</dbReference>
<comment type="subcellular location">
    <subcellularLocation>
        <location evidence="1">Cell membrane</location>
        <topology evidence="1">Multi-pass membrane protein</topology>
    </subcellularLocation>
</comment>
<accession>A0A1S8T7M9</accession>
<comment type="caution">
    <text evidence="8">The sequence shown here is derived from an EMBL/GenBank/DDBJ whole genome shotgun (WGS) entry which is preliminary data.</text>
</comment>
<evidence type="ECO:0000313" key="8">
    <source>
        <dbReference type="EMBL" id="OOM73465.1"/>
    </source>
</evidence>
<evidence type="ECO:0000256" key="4">
    <source>
        <dbReference type="ARBA" id="ARBA00022989"/>
    </source>
</evidence>
<dbReference type="AlphaFoldDB" id="A0A1S8T7M9"/>
<feature type="transmembrane region" description="Helical" evidence="6">
    <location>
        <begin position="113"/>
        <end position="138"/>
    </location>
</feature>
<protein>
    <submittedName>
        <fullName evidence="8">Major facilitator superfamily protein</fullName>
    </submittedName>
</protein>
<dbReference type="OrthoDB" id="6360at2"/>
<dbReference type="PROSITE" id="PS50850">
    <property type="entry name" value="MFS"/>
    <property type="match status" value="1"/>
</dbReference>
<evidence type="ECO:0000256" key="3">
    <source>
        <dbReference type="ARBA" id="ARBA00022692"/>
    </source>
</evidence>
<dbReference type="RefSeq" id="WP_077849472.1">
    <property type="nucleotide sequence ID" value="NZ_LZZM01000216.1"/>
</dbReference>
<dbReference type="Proteomes" id="UP000190890">
    <property type="component" value="Unassembled WGS sequence"/>
</dbReference>
<feature type="transmembrane region" description="Helical" evidence="6">
    <location>
        <begin position="178"/>
        <end position="197"/>
    </location>
</feature>
<dbReference type="InterPro" id="IPR011701">
    <property type="entry name" value="MFS"/>
</dbReference>
<dbReference type="InterPro" id="IPR020846">
    <property type="entry name" value="MFS_dom"/>
</dbReference>
<keyword evidence="5 6" id="KW-0472">Membrane</keyword>
<feature type="domain" description="Major facilitator superfamily (MFS) profile" evidence="7">
    <location>
        <begin position="20"/>
        <end position="422"/>
    </location>
</feature>
<dbReference type="CDD" id="cd06174">
    <property type="entry name" value="MFS"/>
    <property type="match status" value="1"/>
</dbReference>
<feature type="transmembrane region" description="Helical" evidence="6">
    <location>
        <begin position="398"/>
        <end position="416"/>
    </location>
</feature>
<evidence type="ECO:0000256" key="5">
    <source>
        <dbReference type="ARBA" id="ARBA00023136"/>
    </source>
</evidence>
<evidence type="ECO:0000313" key="9">
    <source>
        <dbReference type="Proteomes" id="UP000190890"/>
    </source>
</evidence>
<feature type="transmembrane region" description="Helical" evidence="6">
    <location>
        <begin position="86"/>
        <end position="107"/>
    </location>
</feature>
<keyword evidence="2" id="KW-0813">Transport</keyword>
<dbReference type="SUPFAM" id="SSF103473">
    <property type="entry name" value="MFS general substrate transporter"/>
    <property type="match status" value="1"/>
</dbReference>
<evidence type="ECO:0000256" key="6">
    <source>
        <dbReference type="SAM" id="Phobius"/>
    </source>
</evidence>
<sequence length="432" mass="46402">MSNKKLTQQSVQFPAYRWLMLSSAVLSMFCAQMVTMSFAPIMGVIASDLGINLGTASFGFMGINLFSTAIGVIIAGLLIDKIGINFVMPCGLILILLGNSLLSIFGYNYISIVIIRIIEAFGCAPALIAIQPIVSYWFPSNEQGLAFGLNAFCILGPVLSGIFGPKLMLSSSTWQNGMLYYSVVFLIATIFVVSVSVSSKYHLPPTLLKELNEDSTQEKLKSDFKKVLYNPAFFLGLCIIAFANWITQAFNDLSPTYLAVDAPIGIGYGAEAAGTFSALTWIGMMFGMFFAGFIIDKVFRGKSVPILLCGFIANFILINGILFKLVYSSTTVLTVWLMIAGIFNPFVSVGNQCFAVKVFAPNVIGKVSAIWTCVGNFAGSAGVITGSFALHITGNYKMSFAIIAVICVLGLIASLLSSGKQDRIDTESSVSA</sequence>
<evidence type="ECO:0000259" key="7">
    <source>
        <dbReference type="PROSITE" id="PS50850"/>
    </source>
</evidence>
<dbReference type="InterPro" id="IPR050382">
    <property type="entry name" value="MFS_Na/Anion_cotransporter"/>
</dbReference>
<keyword evidence="9" id="KW-1185">Reference proteome</keyword>
<dbReference type="Gene3D" id="1.20.1250.20">
    <property type="entry name" value="MFS general substrate transporter like domains"/>
    <property type="match status" value="2"/>
</dbReference>
<gene>
    <name evidence="8" type="ORF">CLPUN_45480</name>
</gene>
<dbReference type="GO" id="GO:0022857">
    <property type="term" value="F:transmembrane transporter activity"/>
    <property type="evidence" value="ECO:0007669"/>
    <property type="project" value="InterPro"/>
</dbReference>
<dbReference type="GO" id="GO:0005886">
    <property type="term" value="C:plasma membrane"/>
    <property type="evidence" value="ECO:0007669"/>
    <property type="project" value="UniProtKB-SubCell"/>
</dbReference>
<name>A0A1S8T7M9_9CLOT</name>
<feature type="transmembrane region" description="Helical" evidence="6">
    <location>
        <begin position="145"/>
        <end position="163"/>
    </location>
</feature>
<dbReference type="EMBL" id="LZZM01000216">
    <property type="protein sequence ID" value="OOM73465.1"/>
    <property type="molecule type" value="Genomic_DNA"/>
</dbReference>
<feature type="transmembrane region" description="Helical" evidence="6">
    <location>
        <begin position="266"/>
        <end position="294"/>
    </location>
</feature>